<dbReference type="InterPro" id="IPR051010">
    <property type="entry name" value="BCAA_transport"/>
</dbReference>
<organism evidence="8 9">
    <name type="scientific">Rubidibacter lacunae KORDI 51-2</name>
    <dbReference type="NCBI Taxonomy" id="582515"/>
    <lineage>
        <taxon>Bacteria</taxon>
        <taxon>Bacillati</taxon>
        <taxon>Cyanobacteriota</taxon>
        <taxon>Cyanophyceae</taxon>
        <taxon>Oscillatoriophycideae</taxon>
        <taxon>Chroococcales</taxon>
        <taxon>Aphanothecaceae</taxon>
        <taxon>Rubidibacter</taxon>
    </lineage>
</organism>
<name>U5D621_9CHRO</name>
<dbReference type="GO" id="GO:0016020">
    <property type="term" value="C:membrane"/>
    <property type="evidence" value="ECO:0007669"/>
    <property type="project" value="UniProtKB-SubCell"/>
</dbReference>
<dbReference type="SUPFAM" id="SSF53822">
    <property type="entry name" value="Periplasmic binding protein-like I"/>
    <property type="match status" value="1"/>
</dbReference>
<dbReference type="PANTHER" id="PTHR30483">
    <property type="entry name" value="LEUCINE-SPECIFIC-BINDING PROTEIN"/>
    <property type="match status" value="1"/>
</dbReference>
<reference evidence="8 9" key="1">
    <citation type="submission" date="2013-05" db="EMBL/GenBank/DDBJ databases">
        <title>Draft genome sequence of Rubidibacter lacunae KORDI 51-2.</title>
        <authorList>
            <person name="Choi D.H."/>
            <person name="Noh J.H."/>
            <person name="Kwon K.-K."/>
            <person name="Lee J.-H."/>
            <person name="Ryu J.-Y."/>
        </authorList>
    </citation>
    <scope>NUCLEOTIDE SEQUENCE [LARGE SCALE GENOMIC DNA]</scope>
    <source>
        <strain evidence="8 9">KORDI 51-2</strain>
    </source>
</reference>
<gene>
    <name evidence="8" type="ORF">KR51_00033690</name>
</gene>
<evidence type="ECO:0000256" key="6">
    <source>
        <dbReference type="SAM" id="SignalP"/>
    </source>
</evidence>
<dbReference type="InterPro" id="IPR028082">
    <property type="entry name" value="Peripla_BP_I"/>
</dbReference>
<dbReference type="InParanoid" id="U5D621"/>
<keyword evidence="9" id="KW-1185">Reference proteome</keyword>
<feature type="region of interest" description="Disordered" evidence="5">
    <location>
        <begin position="32"/>
        <end position="69"/>
    </location>
</feature>
<dbReference type="OrthoDB" id="7337537at2"/>
<dbReference type="EMBL" id="ASSJ01000081">
    <property type="protein sequence ID" value="ERN40083.1"/>
    <property type="molecule type" value="Genomic_DNA"/>
</dbReference>
<keyword evidence="2" id="KW-0812">Transmembrane</keyword>
<dbReference type="PATRIC" id="fig|582515.4.peg.3778"/>
<keyword evidence="3" id="KW-1133">Transmembrane helix</keyword>
<accession>U5D621</accession>
<evidence type="ECO:0000256" key="2">
    <source>
        <dbReference type="ARBA" id="ARBA00022692"/>
    </source>
</evidence>
<sequence>MTRFFLSSKPPAAFSAAAIALSAGLLAAACQTNTPTDSEPEAGSTETPEANASADEGGDSSDSEPLKLGSLLPTTGDLASIGQNMPIAVDLAVKTINACGGVNGQEVILIQEDSQTDPNAGAAAMSKLVEVDKVAGVVGAFASSVSSAAVDTAVRNEVLFISPGSTSPVFSQRAEAGEFNGYWARTAPPDTYQAAALAKLASERGFETAATVAINNDYGVGFEQVFVESFQEAGGEVVNSDSPVRYDPKATTFDTEAAAAFGEAPEAVLGVLYAETGSLLLKSAFEQGLTKDITVLLTDGVYSPDFVKSVGKGAGGSSVLGGDIEVLGTVPGADGQALESLTTLWAEDTGKELTAFVPHSWDAAILLMLAAQAAGENTGPGIQANLQAVANEPGQEVSDVCEAMELLRNGEEINYQGASGDIELDDNGDTVGAYDVWTVSEDGSLETIGTVNPGS</sequence>
<comment type="caution">
    <text evidence="8">The sequence shown here is derived from an EMBL/GenBank/DDBJ whole genome shotgun (WGS) entry which is preliminary data.</text>
</comment>
<dbReference type="Proteomes" id="UP000016960">
    <property type="component" value="Unassembled WGS sequence"/>
</dbReference>
<evidence type="ECO:0000256" key="1">
    <source>
        <dbReference type="ARBA" id="ARBA00004370"/>
    </source>
</evidence>
<evidence type="ECO:0000256" key="5">
    <source>
        <dbReference type="SAM" id="MobiDB-lite"/>
    </source>
</evidence>
<dbReference type="STRING" id="582515.KR51_00033690"/>
<dbReference type="Gene3D" id="3.40.50.2300">
    <property type="match status" value="2"/>
</dbReference>
<dbReference type="RefSeq" id="WP_022608976.1">
    <property type="nucleotide sequence ID" value="NZ_ASSJ01000081.1"/>
</dbReference>
<dbReference type="CDD" id="cd06346">
    <property type="entry name" value="PBP1_ABC_ligand_binding-like"/>
    <property type="match status" value="1"/>
</dbReference>
<dbReference type="eggNOG" id="COG0683">
    <property type="taxonomic scope" value="Bacteria"/>
</dbReference>
<evidence type="ECO:0000313" key="8">
    <source>
        <dbReference type="EMBL" id="ERN40083.1"/>
    </source>
</evidence>
<proteinExistence type="predicted"/>
<feature type="domain" description="Receptor ligand binding region" evidence="7">
    <location>
        <begin position="87"/>
        <end position="440"/>
    </location>
</feature>
<protein>
    <submittedName>
        <fullName evidence="8">ABC-type branched-chain amino acid transporter (Periplasmic)</fullName>
    </submittedName>
</protein>
<keyword evidence="6" id="KW-0732">Signal</keyword>
<evidence type="ECO:0000256" key="4">
    <source>
        <dbReference type="ARBA" id="ARBA00023136"/>
    </source>
</evidence>
<dbReference type="AlphaFoldDB" id="U5D621"/>
<evidence type="ECO:0000313" key="9">
    <source>
        <dbReference type="Proteomes" id="UP000016960"/>
    </source>
</evidence>
<dbReference type="Pfam" id="PF01094">
    <property type="entry name" value="ANF_receptor"/>
    <property type="match status" value="1"/>
</dbReference>
<dbReference type="PROSITE" id="PS51257">
    <property type="entry name" value="PROKAR_LIPOPROTEIN"/>
    <property type="match status" value="1"/>
</dbReference>
<evidence type="ECO:0000259" key="7">
    <source>
        <dbReference type="Pfam" id="PF01094"/>
    </source>
</evidence>
<keyword evidence="4" id="KW-0472">Membrane</keyword>
<comment type="subcellular location">
    <subcellularLocation>
        <location evidence="1">Membrane</location>
    </subcellularLocation>
</comment>
<feature type="signal peptide" evidence="6">
    <location>
        <begin position="1"/>
        <end position="27"/>
    </location>
</feature>
<evidence type="ECO:0000256" key="3">
    <source>
        <dbReference type="ARBA" id="ARBA00022989"/>
    </source>
</evidence>
<dbReference type="PANTHER" id="PTHR30483:SF6">
    <property type="entry name" value="PERIPLASMIC BINDING PROTEIN OF ABC TRANSPORTER FOR NATURAL AMINO ACIDS"/>
    <property type="match status" value="1"/>
</dbReference>
<dbReference type="InterPro" id="IPR001828">
    <property type="entry name" value="ANF_lig-bd_rcpt"/>
</dbReference>
<feature type="chain" id="PRO_5004658655" evidence="6">
    <location>
        <begin position="28"/>
        <end position="455"/>
    </location>
</feature>